<name>A0ABS5F8Z8_9PROT</name>
<sequence length="82" mass="8603">MRRILVPLALSATLALAACQNPDGSTNWGQTLALGAGVGLGAALIAGAAADNDRPRHYHRGGYGGRGYAYDGGYRRGGYYYR</sequence>
<keyword evidence="1" id="KW-0812">Transmembrane</keyword>
<dbReference type="RefSeq" id="WP_211857171.1">
    <property type="nucleotide sequence ID" value="NZ_JAAGBB010000073.1"/>
</dbReference>
<dbReference type="PROSITE" id="PS51257">
    <property type="entry name" value="PROKAR_LIPOPROTEIN"/>
    <property type="match status" value="1"/>
</dbReference>
<keyword evidence="2" id="KW-0732">Signal</keyword>
<evidence type="ECO:0008006" key="5">
    <source>
        <dbReference type="Google" id="ProtNLM"/>
    </source>
</evidence>
<dbReference type="Proteomes" id="UP001196870">
    <property type="component" value="Unassembled WGS sequence"/>
</dbReference>
<evidence type="ECO:0000313" key="3">
    <source>
        <dbReference type="EMBL" id="MBR0668903.1"/>
    </source>
</evidence>
<accession>A0ABS5F8Z8</accession>
<organism evidence="3 4">
    <name type="scientific">Plastoroseomonas hellenica</name>
    <dbReference type="NCBI Taxonomy" id="2687306"/>
    <lineage>
        <taxon>Bacteria</taxon>
        <taxon>Pseudomonadati</taxon>
        <taxon>Pseudomonadota</taxon>
        <taxon>Alphaproteobacteria</taxon>
        <taxon>Acetobacterales</taxon>
        <taxon>Acetobacteraceae</taxon>
        <taxon>Plastoroseomonas</taxon>
    </lineage>
</organism>
<gene>
    <name evidence="3" type="ORF">GXW71_31425</name>
</gene>
<keyword evidence="4" id="KW-1185">Reference proteome</keyword>
<evidence type="ECO:0000256" key="1">
    <source>
        <dbReference type="SAM" id="Phobius"/>
    </source>
</evidence>
<feature type="transmembrane region" description="Helical" evidence="1">
    <location>
        <begin position="27"/>
        <end position="50"/>
    </location>
</feature>
<dbReference type="EMBL" id="JAAGBB010000073">
    <property type="protein sequence ID" value="MBR0668903.1"/>
    <property type="molecule type" value="Genomic_DNA"/>
</dbReference>
<evidence type="ECO:0000256" key="2">
    <source>
        <dbReference type="SAM" id="SignalP"/>
    </source>
</evidence>
<keyword evidence="1" id="KW-1133">Transmembrane helix</keyword>
<comment type="caution">
    <text evidence="3">The sequence shown here is derived from an EMBL/GenBank/DDBJ whole genome shotgun (WGS) entry which is preliminary data.</text>
</comment>
<feature type="chain" id="PRO_5046386809" description="Lipoprotein" evidence="2">
    <location>
        <begin position="18"/>
        <end position="82"/>
    </location>
</feature>
<proteinExistence type="predicted"/>
<keyword evidence="1" id="KW-0472">Membrane</keyword>
<reference evidence="4" key="1">
    <citation type="journal article" date="2021" name="Syst. Appl. Microbiol.">
        <title>Roseomonas hellenica sp. nov., isolated from roots of wild-growing Alkanna tinctoria.</title>
        <authorList>
            <person name="Rat A."/>
            <person name="Naranjo H.D."/>
            <person name="Lebbe L."/>
            <person name="Cnockaert M."/>
            <person name="Krigas N."/>
            <person name="Grigoriadou K."/>
            <person name="Maloupa E."/>
            <person name="Willems A."/>
        </authorList>
    </citation>
    <scope>NUCLEOTIDE SEQUENCE [LARGE SCALE GENOMIC DNA]</scope>
    <source>
        <strain evidence="4">LMG 31523</strain>
    </source>
</reference>
<feature type="signal peptide" evidence="2">
    <location>
        <begin position="1"/>
        <end position="17"/>
    </location>
</feature>
<evidence type="ECO:0000313" key="4">
    <source>
        <dbReference type="Proteomes" id="UP001196870"/>
    </source>
</evidence>
<protein>
    <recommendedName>
        <fullName evidence="5">Lipoprotein</fullName>
    </recommendedName>
</protein>